<comment type="cofactor">
    <cofactor evidence="1">
        <name>FAD</name>
        <dbReference type="ChEBI" id="CHEBI:57692"/>
    </cofactor>
</comment>
<keyword evidence="7" id="KW-0560">Oxidoreductase</keyword>
<evidence type="ECO:0000256" key="2">
    <source>
        <dbReference type="ARBA" id="ARBA00004924"/>
    </source>
</evidence>
<sequence length="456" mass="50378">MTLRDISPAVHDLVGIGFGPSNLALAIALQEQAASGRPLDAHFLEKQQNYQWHGNTLVSQSEMQISFLKDLVSMRNPTSPYSFVNYLHRHGRLVDFINLRTFYPSRMEYNDYLRWAASHFAGQCSLGEEVQTIEPETDGGRIDRVRVISRDAQGRERTRVARSIVLSTGGTPRIPEAFRGMRDDSRVTHHSGYLNWIRNQPCVGGKPMRIAVIGAGQSAAEAFIDLHGNYPSVKVDWMVRGAALKPADDSPFVNEIFAPAYTDVVFEQAQAGRDRLIEAYLNTNYSVIDADLIEQIYAMLYRQKVSGQFRANLLTCKAVRAAHGGANGIELTVATTAPGAGIDADSETRRYDAVVLATGYERESHRRLLEPLARYLGDFLVDRNYRVQAAPELAVPVYLQGFCQSSHGLSDTLLSVLPVRAEEIAGAIHDALSANRDRCWAPSTVQKDGSQAIAAA</sequence>
<dbReference type="InterPro" id="IPR036188">
    <property type="entry name" value="FAD/NAD-bd_sf"/>
</dbReference>
<accession>A0ABT6AMC1</accession>
<comment type="similarity">
    <text evidence="3">Belongs to the lysine N(6)-hydroxylase/L-ornithine N(5)-oxygenase family.</text>
</comment>
<dbReference type="Gene3D" id="3.50.50.60">
    <property type="entry name" value="FAD/NAD(P)-binding domain"/>
    <property type="match status" value="1"/>
</dbReference>
<keyword evidence="5" id="KW-0274">FAD</keyword>
<evidence type="ECO:0000256" key="5">
    <source>
        <dbReference type="ARBA" id="ARBA00022827"/>
    </source>
</evidence>
<dbReference type="InterPro" id="IPR025700">
    <property type="entry name" value="Lys/Orn_oxygenase"/>
</dbReference>
<reference evidence="8 9" key="1">
    <citation type="submission" date="2023-03" db="EMBL/GenBank/DDBJ databases">
        <title>Draft assemblies of triclosan tolerant bacteria isolated from returned activated sludge.</title>
        <authorList>
            <person name="Van Hamelsveld S."/>
        </authorList>
    </citation>
    <scope>NUCLEOTIDE SEQUENCE [LARGE SCALE GENOMIC DNA]</scope>
    <source>
        <strain evidence="8 9">GW210010_S58</strain>
    </source>
</reference>
<evidence type="ECO:0000256" key="4">
    <source>
        <dbReference type="ARBA" id="ARBA00022630"/>
    </source>
</evidence>
<gene>
    <name evidence="8" type="ORF">P3W85_12340</name>
</gene>
<dbReference type="EMBL" id="JARJLM010000209">
    <property type="protein sequence ID" value="MDF3833731.1"/>
    <property type="molecule type" value="Genomic_DNA"/>
</dbReference>
<evidence type="ECO:0000256" key="1">
    <source>
        <dbReference type="ARBA" id="ARBA00001974"/>
    </source>
</evidence>
<evidence type="ECO:0000256" key="7">
    <source>
        <dbReference type="ARBA" id="ARBA00023002"/>
    </source>
</evidence>
<dbReference type="Pfam" id="PF13434">
    <property type="entry name" value="Lys_Orn_oxgnase"/>
    <property type="match status" value="1"/>
</dbReference>
<evidence type="ECO:0000256" key="6">
    <source>
        <dbReference type="ARBA" id="ARBA00022857"/>
    </source>
</evidence>
<keyword evidence="6" id="KW-0521">NADP</keyword>
<dbReference type="PANTHER" id="PTHR42802">
    <property type="entry name" value="MONOOXYGENASE"/>
    <property type="match status" value="1"/>
</dbReference>
<name>A0ABT6AMC1_9BURK</name>
<keyword evidence="4" id="KW-0285">Flavoprotein</keyword>
<evidence type="ECO:0000313" key="8">
    <source>
        <dbReference type="EMBL" id="MDF3833731.1"/>
    </source>
</evidence>
<dbReference type="SUPFAM" id="SSF51905">
    <property type="entry name" value="FAD/NAD(P)-binding domain"/>
    <property type="match status" value="2"/>
</dbReference>
<evidence type="ECO:0000313" key="9">
    <source>
        <dbReference type="Proteomes" id="UP001216674"/>
    </source>
</evidence>
<keyword evidence="9" id="KW-1185">Reference proteome</keyword>
<organism evidence="8 9">
    <name type="scientific">Cupriavidus basilensis</name>
    <dbReference type="NCBI Taxonomy" id="68895"/>
    <lineage>
        <taxon>Bacteria</taxon>
        <taxon>Pseudomonadati</taxon>
        <taxon>Pseudomonadota</taxon>
        <taxon>Betaproteobacteria</taxon>
        <taxon>Burkholderiales</taxon>
        <taxon>Burkholderiaceae</taxon>
        <taxon>Cupriavidus</taxon>
    </lineage>
</organism>
<comment type="caution">
    <text evidence="8">The sequence shown here is derived from an EMBL/GenBank/DDBJ whole genome shotgun (WGS) entry which is preliminary data.</text>
</comment>
<dbReference type="PRINTS" id="PR00368">
    <property type="entry name" value="FADPNR"/>
</dbReference>
<dbReference type="Proteomes" id="UP001216674">
    <property type="component" value="Unassembled WGS sequence"/>
</dbReference>
<comment type="pathway">
    <text evidence="2">Siderophore biosynthesis.</text>
</comment>
<proteinExistence type="inferred from homology"/>
<dbReference type="PANTHER" id="PTHR42802:SF1">
    <property type="entry name" value="L-ORNITHINE N(5)-MONOOXYGENASE"/>
    <property type="match status" value="1"/>
</dbReference>
<protein>
    <submittedName>
        <fullName evidence="8">Lysine N(6)-hydroxylase/L-ornithine N(5)-oxygenase family protein</fullName>
    </submittedName>
</protein>
<dbReference type="RefSeq" id="WP_276264983.1">
    <property type="nucleotide sequence ID" value="NZ_JARJLM010000209.1"/>
</dbReference>
<evidence type="ECO:0000256" key="3">
    <source>
        <dbReference type="ARBA" id="ARBA00007588"/>
    </source>
</evidence>